<dbReference type="EMBL" id="KN824920">
    <property type="protein sequence ID" value="KIK97795.1"/>
    <property type="molecule type" value="Genomic_DNA"/>
</dbReference>
<dbReference type="Proteomes" id="UP000054538">
    <property type="component" value="Unassembled WGS sequence"/>
</dbReference>
<evidence type="ECO:0000313" key="2">
    <source>
        <dbReference type="Proteomes" id="UP000054538"/>
    </source>
</evidence>
<dbReference type="InParanoid" id="A0A0D0EBK8"/>
<reference evidence="2" key="2">
    <citation type="submission" date="2015-01" db="EMBL/GenBank/DDBJ databases">
        <title>Evolutionary Origins and Diversification of the Mycorrhizal Mutualists.</title>
        <authorList>
            <consortium name="DOE Joint Genome Institute"/>
            <consortium name="Mycorrhizal Genomics Consortium"/>
            <person name="Kohler A."/>
            <person name="Kuo A."/>
            <person name="Nagy L.G."/>
            <person name="Floudas D."/>
            <person name="Copeland A."/>
            <person name="Barry K.W."/>
            <person name="Cichocki N."/>
            <person name="Veneault-Fourrey C."/>
            <person name="LaButti K."/>
            <person name="Lindquist E.A."/>
            <person name="Lipzen A."/>
            <person name="Lundell T."/>
            <person name="Morin E."/>
            <person name="Murat C."/>
            <person name="Riley R."/>
            <person name="Ohm R."/>
            <person name="Sun H."/>
            <person name="Tunlid A."/>
            <person name="Henrissat B."/>
            <person name="Grigoriev I.V."/>
            <person name="Hibbett D.S."/>
            <person name="Martin F."/>
        </authorList>
    </citation>
    <scope>NUCLEOTIDE SEQUENCE [LARGE SCALE GENOMIC DNA]</scope>
    <source>
        <strain evidence="2">Ve08.2h10</strain>
    </source>
</reference>
<name>A0A0D0EBK8_9AGAM</name>
<gene>
    <name evidence="1" type="ORF">PAXRUDRAFT_758254</name>
</gene>
<evidence type="ECO:0000313" key="1">
    <source>
        <dbReference type="EMBL" id="KIK97795.1"/>
    </source>
</evidence>
<keyword evidence="2" id="KW-1185">Reference proteome</keyword>
<organism evidence="1 2">
    <name type="scientific">Paxillus rubicundulus Ve08.2h10</name>
    <dbReference type="NCBI Taxonomy" id="930991"/>
    <lineage>
        <taxon>Eukaryota</taxon>
        <taxon>Fungi</taxon>
        <taxon>Dikarya</taxon>
        <taxon>Basidiomycota</taxon>
        <taxon>Agaricomycotina</taxon>
        <taxon>Agaricomycetes</taxon>
        <taxon>Agaricomycetidae</taxon>
        <taxon>Boletales</taxon>
        <taxon>Paxilineae</taxon>
        <taxon>Paxillaceae</taxon>
        <taxon>Paxillus</taxon>
    </lineage>
</organism>
<reference evidence="1 2" key="1">
    <citation type="submission" date="2014-04" db="EMBL/GenBank/DDBJ databases">
        <authorList>
            <consortium name="DOE Joint Genome Institute"/>
            <person name="Kuo A."/>
            <person name="Kohler A."/>
            <person name="Jargeat P."/>
            <person name="Nagy L.G."/>
            <person name="Floudas D."/>
            <person name="Copeland A."/>
            <person name="Barry K.W."/>
            <person name="Cichocki N."/>
            <person name="Veneault-Fourrey C."/>
            <person name="LaButti K."/>
            <person name="Lindquist E.A."/>
            <person name="Lipzen A."/>
            <person name="Lundell T."/>
            <person name="Morin E."/>
            <person name="Murat C."/>
            <person name="Sun H."/>
            <person name="Tunlid A."/>
            <person name="Henrissat B."/>
            <person name="Grigoriev I.V."/>
            <person name="Hibbett D.S."/>
            <person name="Martin F."/>
            <person name="Nordberg H.P."/>
            <person name="Cantor M.N."/>
            <person name="Hua S.X."/>
        </authorList>
    </citation>
    <scope>NUCLEOTIDE SEQUENCE [LARGE SCALE GENOMIC DNA]</scope>
    <source>
        <strain evidence="1 2">Ve08.2h10</strain>
    </source>
</reference>
<sequence>MGQGPGLVIKLEEALMRGSTLLTISHLQSFGRYRPPHKVSNSPDLHYMAYVLLFSIVDSTNRACLPTALWSLPILRHMNPVLSGCAAVS</sequence>
<proteinExistence type="predicted"/>
<dbReference type="HOGENOM" id="CLU_2455426_0_0_1"/>
<dbReference type="AlphaFoldDB" id="A0A0D0EBK8"/>
<protein>
    <submittedName>
        <fullName evidence="1">Unplaced genomic scaffold scaffold_98, whole genome shotgun sequence</fullName>
    </submittedName>
</protein>
<accession>A0A0D0EBK8</accession>